<gene>
    <name evidence="1" type="ORF">AVDCRST_MAG63-4535</name>
</gene>
<accession>A0A6J4K137</accession>
<organism evidence="1">
    <name type="scientific">uncultured Armatimonadetes bacterium</name>
    <dbReference type="NCBI Taxonomy" id="157466"/>
    <lineage>
        <taxon>Bacteria</taxon>
        <taxon>Bacillati</taxon>
        <taxon>Armatimonadota</taxon>
        <taxon>environmental samples</taxon>
    </lineage>
</organism>
<name>A0A6J4K137_9BACT</name>
<evidence type="ECO:0000313" key="1">
    <source>
        <dbReference type="EMBL" id="CAA9293149.1"/>
    </source>
</evidence>
<dbReference type="EMBL" id="CADCTO010000632">
    <property type="protein sequence ID" value="CAA9293149.1"/>
    <property type="molecule type" value="Genomic_DNA"/>
</dbReference>
<sequence>MPVPDTTDLARLPLWAAVAFAARCARRVQPLFEAGWPQTAKFRRARAEQAAALERAIAVAERFAAQAAGEPGYSAAADADHAVDAQTAAGQFAADKAITAYADAAAGAAYAADVAADLTAGAAWARREDVYDLAARAVRGAASHPPTQADIRQDFERLVGAAQGQEWDDRTPVPATFFGT</sequence>
<dbReference type="AlphaFoldDB" id="A0A6J4K137"/>
<reference evidence="1" key="1">
    <citation type="submission" date="2020-02" db="EMBL/GenBank/DDBJ databases">
        <authorList>
            <person name="Meier V. D."/>
        </authorList>
    </citation>
    <scope>NUCLEOTIDE SEQUENCE</scope>
    <source>
        <strain evidence="1">AVDCRST_MAG63</strain>
    </source>
</reference>
<proteinExistence type="predicted"/>
<protein>
    <submittedName>
        <fullName evidence="1">Uncharacterized protein</fullName>
    </submittedName>
</protein>